<accession>A0ACD5HIR1</accession>
<protein>
    <submittedName>
        <fullName evidence="1">Acyltransferase</fullName>
    </submittedName>
</protein>
<dbReference type="Proteomes" id="UP001195965">
    <property type="component" value="Chromosome"/>
</dbReference>
<keyword evidence="1" id="KW-0808">Transferase</keyword>
<evidence type="ECO:0000313" key="2">
    <source>
        <dbReference type="Proteomes" id="UP001195965"/>
    </source>
</evidence>
<organism evidence="1 2">
    <name type="scientific">Acidithiobacillus montserratensis</name>
    <dbReference type="NCBI Taxonomy" id="2729135"/>
    <lineage>
        <taxon>Bacteria</taxon>
        <taxon>Pseudomonadati</taxon>
        <taxon>Pseudomonadota</taxon>
        <taxon>Acidithiobacillia</taxon>
        <taxon>Acidithiobacillales</taxon>
        <taxon>Acidithiobacillaceae</taxon>
        <taxon>Acidithiobacillus</taxon>
    </lineage>
</organism>
<proteinExistence type="predicted"/>
<gene>
    <name evidence="1" type="ORF">HHS34_006370</name>
</gene>
<reference evidence="1 2" key="1">
    <citation type="journal article" date="2021" name="ISME J.">
        <title>Genomic evolution of the class Acidithiobacillia: deep-branching Proteobacteria living in extreme acidic conditions.</title>
        <authorList>
            <person name="Moya-Beltran A."/>
            <person name="Beard S."/>
            <person name="Rojas-Villalobos C."/>
            <person name="Issotta F."/>
            <person name="Gallardo Y."/>
            <person name="Ulloa R."/>
            <person name="Giaveno A."/>
            <person name="Degli Esposti M."/>
            <person name="Johnson D.B."/>
            <person name="Quatrini R."/>
        </authorList>
    </citation>
    <scope>NUCLEOTIDE SEQUENCE [LARGE SCALE GENOMIC DNA]</scope>
    <source>
        <strain evidence="1 2">GG1-14</strain>
    </source>
</reference>
<dbReference type="EMBL" id="CP127526">
    <property type="protein sequence ID" value="XRI74820.1"/>
    <property type="molecule type" value="Genomic_DNA"/>
</dbReference>
<sequence>MSPQIFRQLFGRITKFSLLVLVSLGLAACMDENSSYAVKPRPESLSVPARTAAVAAPQKPERYLDQMAIIDAHKDFSQSPNPDYVLDARSVLRFPKTYPIGVIIIGDSILTGWSGYFAHVFPNALISGRVGRQFSSAIPIWKTMQQTRITQGVGDVVIELGTNGEVLPSDMQELLQMLGHRQVFLVMPEMPRSWEHEVQQLYLQTAATHPNVHLVRWDLLSRDHPQYFWTDLVHPNWQGIQVMVHAIASDIQKTESKN</sequence>
<keyword evidence="1" id="KW-0012">Acyltransferase</keyword>
<keyword evidence="2" id="KW-1185">Reference proteome</keyword>
<evidence type="ECO:0000313" key="1">
    <source>
        <dbReference type="EMBL" id="XRI74820.1"/>
    </source>
</evidence>
<name>A0ACD5HIR1_9PROT</name>